<evidence type="ECO:0000256" key="2">
    <source>
        <dbReference type="ARBA" id="ARBA00022723"/>
    </source>
</evidence>
<dbReference type="GO" id="GO:0046872">
    <property type="term" value="F:metal ion binding"/>
    <property type="evidence" value="ECO:0007669"/>
    <property type="project" value="UniProtKB-KW"/>
</dbReference>
<dbReference type="GO" id="GO:0006046">
    <property type="term" value="P:N-acetylglucosamine catabolic process"/>
    <property type="evidence" value="ECO:0007669"/>
    <property type="project" value="TreeGrafter"/>
</dbReference>
<proteinExistence type="inferred from homology"/>
<dbReference type="STRING" id="670052.PA27867_3117"/>
<evidence type="ECO:0000256" key="5">
    <source>
        <dbReference type="PIRNR" id="PIRNR038994"/>
    </source>
</evidence>
<dbReference type="InterPro" id="IPR003764">
    <property type="entry name" value="GlcNAc_6-P_deAcase"/>
</dbReference>
<feature type="binding site" evidence="8">
    <location>
        <position position="138"/>
    </location>
    <ligand>
        <name>Zn(2+)</name>
        <dbReference type="ChEBI" id="CHEBI:29105"/>
    </ligand>
</feature>
<evidence type="ECO:0000313" key="10">
    <source>
        <dbReference type="EMBL" id="ANP74051.1"/>
    </source>
</evidence>
<feature type="active site" description="Proton donor/acceptor" evidence="6">
    <location>
        <position position="280"/>
    </location>
</feature>
<dbReference type="Gene3D" id="2.30.40.10">
    <property type="entry name" value="Urease, subunit C, domain 1"/>
    <property type="match status" value="1"/>
</dbReference>
<feature type="binding site" evidence="8">
    <location>
        <position position="223"/>
    </location>
    <ligand>
        <name>Zn(2+)</name>
        <dbReference type="ChEBI" id="CHEBI:29105"/>
    </ligand>
</feature>
<feature type="binding site" evidence="7">
    <location>
        <position position="149"/>
    </location>
    <ligand>
        <name>substrate</name>
    </ligand>
</feature>
<feature type="binding site" evidence="7">
    <location>
        <position position="258"/>
    </location>
    <ligand>
        <name>substrate</name>
    </ligand>
</feature>
<keyword evidence="4 5" id="KW-0119">Carbohydrate metabolism</keyword>
<keyword evidence="3 5" id="KW-0378">Hydrolase</keyword>
<comment type="cofactor">
    <cofactor evidence="8">
        <name>a divalent metal cation</name>
        <dbReference type="ChEBI" id="CHEBI:60240"/>
    </cofactor>
    <text evidence="8">Binds 1 divalent metal cation per subunit.</text>
</comment>
<sequence>MTGLLVHSARLITANAHGDIRDEPAGWVRIHDGVISATGATGDWAPDGDEIVDARQIGGPGAIITSGLVDIHNHGGATFAFDGTIDEILQAVSAHAAHGVTRIVLSLVSAPPQALEAQLTRIAAARREHPGILGAHLEGPYIDGDRCGAHDPAALHPPEAHELARLLATGVVQQVTLAPELTGGIEAVRQIVVAGSVAAIGHTGADADTTLCAIDAGASLLTHTFNAMPPVLHRAPGPIGTAAADDRMILEIIADGSHVDPTVVRMLFAAAPGRVALVSDAMAAAAASDGEYLLGAQQVTVRDGLATLHGTGTLAGSTLTLDRALRNVVSWGIPLGAAIASATAVPARAIQRDDLGHLEVGCRGDLVIWDSALVPRAVWRDGVRIGADTGTHNDPPAAG</sequence>
<name>A0A1B1BNF7_9MICO</name>
<dbReference type="InterPro" id="IPR011059">
    <property type="entry name" value="Metal-dep_hydrolase_composite"/>
</dbReference>
<reference evidence="10 11" key="1">
    <citation type="submission" date="2016-06" db="EMBL/GenBank/DDBJ databases">
        <title>Genome sequencing of Cryobacterium arcticum PAMC 27867.</title>
        <authorList>
            <person name="Lee J."/>
            <person name="Kim O.-S."/>
        </authorList>
    </citation>
    <scope>NUCLEOTIDE SEQUENCE [LARGE SCALE GENOMIC DNA]</scope>
    <source>
        <strain evidence="10 11">PAMC 27867</strain>
    </source>
</reference>
<evidence type="ECO:0000256" key="7">
    <source>
        <dbReference type="PIRSR" id="PIRSR038994-2"/>
    </source>
</evidence>
<keyword evidence="11" id="KW-1185">Reference proteome</keyword>
<dbReference type="OrthoDB" id="9776488at2"/>
<evidence type="ECO:0000256" key="8">
    <source>
        <dbReference type="PIRSR" id="PIRSR038994-3"/>
    </source>
</evidence>
<dbReference type="PANTHER" id="PTHR11113:SF14">
    <property type="entry name" value="N-ACETYLGLUCOSAMINE-6-PHOSPHATE DEACETYLASE"/>
    <property type="match status" value="1"/>
</dbReference>
<gene>
    <name evidence="10" type="ORF">PA27867_3117</name>
</gene>
<organism evidence="10 11">
    <name type="scientific">Cryobacterium arcticum</name>
    <dbReference type="NCBI Taxonomy" id="670052"/>
    <lineage>
        <taxon>Bacteria</taxon>
        <taxon>Bacillati</taxon>
        <taxon>Actinomycetota</taxon>
        <taxon>Actinomycetes</taxon>
        <taxon>Micrococcales</taxon>
        <taxon>Microbacteriaceae</taxon>
        <taxon>Cryobacterium</taxon>
    </lineage>
</organism>
<dbReference type="PATRIC" id="fig|670052.7.peg.3207"/>
<feature type="binding site" evidence="7">
    <location>
        <begin position="226"/>
        <end position="227"/>
    </location>
    <ligand>
        <name>substrate</name>
    </ligand>
</feature>
<keyword evidence="2 8" id="KW-0479">Metal-binding</keyword>
<evidence type="ECO:0000256" key="6">
    <source>
        <dbReference type="PIRSR" id="PIRSR038994-1"/>
    </source>
</evidence>
<dbReference type="PIRSF" id="PIRSF038994">
    <property type="entry name" value="NagA"/>
    <property type="match status" value="1"/>
</dbReference>
<evidence type="ECO:0000256" key="4">
    <source>
        <dbReference type="ARBA" id="ARBA00023277"/>
    </source>
</evidence>
<dbReference type="RefSeq" id="WP_066597914.1">
    <property type="nucleotide sequence ID" value="NZ_CP016282.1"/>
</dbReference>
<evidence type="ECO:0000256" key="3">
    <source>
        <dbReference type="ARBA" id="ARBA00022801"/>
    </source>
</evidence>
<evidence type="ECO:0000313" key="11">
    <source>
        <dbReference type="Proteomes" id="UP000092582"/>
    </source>
</evidence>
<feature type="binding site" evidence="7">
    <location>
        <begin position="314"/>
        <end position="316"/>
    </location>
    <ligand>
        <name>substrate</name>
    </ligand>
</feature>
<dbReference type="GO" id="GO:0008448">
    <property type="term" value="F:N-acetylglucosamine-6-phosphate deacetylase activity"/>
    <property type="evidence" value="ECO:0007669"/>
    <property type="project" value="InterPro"/>
</dbReference>
<dbReference type="SUPFAM" id="SSF51556">
    <property type="entry name" value="Metallo-dependent hydrolases"/>
    <property type="match status" value="1"/>
</dbReference>
<dbReference type="Proteomes" id="UP000092582">
    <property type="component" value="Chromosome 1"/>
</dbReference>
<dbReference type="SUPFAM" id="SSF51338">
    <property type="entry name" value="Composite domain of metallo-dependent hydrolases"/>
    <property type="match status" value="1"/>
</dbReference>
<accession>A0A1B1BNF7</accession>
<dbReference type="InterPro" id="IPR032466">
    <property type="entry name" value="Metal_Hydrolase"/>
</dbReference>
<dbReference type="Gene3D" id="3.20.20.140">
    <property type="entry name" value="Metal-dependent hydrolases"/>
    <property type="match status" value="1"/>
</dbReference>
<dbReference type="PANTHER" id="PTHR11113">
    <property type="entry name" value="N-ACETYLGLUCOSAMINE-6-PHOSPHATE DEACETYLASE"/>
    <property type="match status" value="1"/>
</dbReference>
<dbReference type="Pfam" id="PF01979">
    <property type="entry name" value="Amidohydro_1"/>
    <property type="match status" value="1"/>
</dbReference>
<protein>
    <submittedName>
        <fullName evidence="10">N-acetylglucosamine-6-phosphate deacetylase</fullName>
    </submittedName>
</protein>
<dbReference type="EMBL" id="CP016282">
    <property type="protein sequence ID" value="ANP74051.1"/>
    <property type="molecule type" value="Genomic_DNA"/>
</dbReference>
<dbReference type="KEGG" id="cart:PA27867_3117"/>
<feature type="binding site" evidence="8">
    <location>
        <position position="202"/>
    </location>
    <ligand>
        <name>Zn(2+)</name>
        <dbReference type="ChEBI" id="CHEBI:29105"/>
    </ligand>
</feature>
<feature type="domain" description="Amidohydrolase-related" evidence="9">
    <location>
        <begin position="63"/>
        <end position="372"/>
    </location>
</feature>
<evidence type="ECO:0000259" key="9">
    <source>
        <dbReference type="Pfam" id="PF01979"/>
    </source>
</evidence>
<comment type="similarity">
    <text evidence="1 5">Belongs to the metallo-dependent hydrolases superfamily. NagA family.</text>
</comment>
<dbReference type="InterPro" id="IPR006680">
    <property type="entry name" value="Amidohydro-rel"/>
</dbReference>
<feature type="binding site" evidence="7">
    <location>
        <position position="234"/>
    </location>
    <ligand>
        <name>substrate</name>
    </ligand>
</feature>
<evidence type="ECO:0000256" key="1">
    <source>
        <dbReference type="ARBA" id="ARBA00010716"/>
    </source>
</evidence>
<dbReference type="AlphaFoldDB" id="A0A1B1BNF7"/>